<keyword evidence="5" id="KW-1185">Reference proteome</keyword>
<dbReference type="PROSITE" id="PS51494">
    <property type="entry name" value="SPOIVB"/>
    <property type="match status" value="1"/>
</dbReference>
<reference evidence="5" key="1">
    <citation type="submission" date="2023-12" db="EMBL/GenBank/DDBJ databases">
        <title>Novel isolates from deep terrestrial aquifers shed light on the physiology and ecology of the class Limnochordia.</title>
        <authorList>
            <person name="Karnachuk O.V."/>
            <person name="Lukina A.P."/>
            <person name="Avakyan M.R."/>
            <person name="Kadnikov V."/>
            <person name="Begmatov S."/>
            <person name="Beletsky A.V."/>
            <person name="Mardanov A.V."/>
            <person name="Ravin N.V."/>
        </authorList>
    </citation>
    <scope>NUCLEOTIDE SEQUENCE [LARGE SCALE GENOMIC DNA]</scope>
    <source>
        <strain evidence="5">LN</strain>
    </source>
</reference>
<evidence type="ECO:0000256" key="2">
    <source>
        <dbReference type="SAM" id="SignalP"/>
    </source>
</evidence>
<dbReference type="Pfam" id="PF05580">
    <property type="entry name" value="Peptidase_S55"/>
    <property type="match status" value="1"/>
</dbReference>
<organism evidence="4 5">
    <name type="scientific">Geochorda subterranea</name>
    <dbReference type="NCBI Taxonomy" id="3109564"/>
    <lineage>
        <taxon>Bacteria</taxon>
        <taxon>Bacillati</taxon>
        <taxon>Bacillota</taxon>
        <taxon>Limnochordia</taxon>
        <taxon>Limnochordales</taxon>
        <taxon>Geochordaceae</taxon>
        <taxon>Geochorda</taxon>
    </lineage>
</organism>
<protein>
    <submittedName>
        <fullName evidence="4">SpoIVB peptidase S55 domain-containing protein</fullName>
    </submittedName>
</protein>
<feature type="compositionally biased region" description="Acidic residues" evidence="1">
    <location>
        <begin position="543"/>
        <end position="552"/>
    </location>
</feature>
<feature type="domain" description="Peptidase S55" evidence="3">
    <location>
        <begin position="1"/>
        <end position="151"/>
    </location>
</feature>
<evidence type="ECO:0000256" key="1">
    <source>
        <dbReference type="SAM" id="MobiDB-lite"/>
    </source>
</evidence>
<dbReference type="InterPro" id="IPR008763">
    <property type="entry name" value="Peptidase_S55"/>
</dbReference>
<evidence type="ECO:0000313" key="5">
    <source>
        <dbReference type="Proteomes" id="UP001333102"/>
    </source>
</evidence>
<gene>
    <name evidence="4" type="ORF">VLY81_01350</name>
</gene>
<dbReference type="EMBL" id="CP141614">
    <property type="protein sequence ID" value="WRP14845.1"/>
    <property type="molecule type" value="Genomic_DNA"/>
</dbReference>
<proteinExistence type="predicted"/>
<feature type="chain" id="PRO_5047196005" evidence="2">
    <location>
        <begin position="34"/>
        <end position="671"/>
    </location>
</feature>
<name>A0ABZ1BPV6_9FIRM</name>
<evidence type="ECO:0000313" key="4">
    <source>
        <dbReference type="EMBL" id="WRP14845.1"/>
    </source>
</evidence>
<dbReference type="RefSeq" id="WP_324669231.1">
    <property type="nucleotide sequence ID" value="NZ_CP141614.1"/>
</dbReference>
<feature type="signal peptide" evidence="2">
    <location>
        <begin position="1"/>
        <end position="33"/>
    </location>
</feature>
<feature type="region of interest" description="Disordered" evidence="1">
    <location>
        <begin position="527"/>
        <end position="553"/>
    </location>
</feature>
<evidence type="ECO:0000259" key="3">
    <source>
        <dbReference type="PROSITE" id="PS51494"/>
    </source>
</evidence>
<accession>A0ABZ1BPV6</accession>
<dbReference type="Proteomes" id="UP001333102">
    <property type="component" value="Chromosome"/>
</dbReference>
<keyword evidence="2" id="KW-0732">Signal</keyword>
<sequence length="671" mass="69392">MRGARRLDRILPRALAVALAATGLCLAAAGALAAPEVLPVEQVRPGLVGYGLTVVQGTRIDRFDVEVLGVVEQAGPAGDLILVRVSGPAVEPFGGIAAGMSGSPVYVDGRLLGAIGYAFEFSDHSVGMVTPIADMLEVLRRVPGEPSPASSGPDAQARERGPYRHVALAPDPATARRMREALPADTAVMLPVATPVMVGGFGPRARRAVERLFAPFGLMLVPGGGAAPVGVGAAAGADPVELRPGSAFGVGLVQGDVSLTAIGTVTYVDGSRFVGFGHPFLQKGSVDFFAGPAYIHRTVGSLSVPFKVGSLVGEPSAVLTEDRRAAVAGRTDAQPDAIRLRVTVGDVSGGRSRTLEARVVRDDLLTVPLVAVAALEALDRGLDRIGPGTARTIYRIEGRALPGGGVFARDAMDYSASDIAARLLGDFLGTLQTLLTNRLEDIGLTSIDLTVQVSQQRQTAAIVRARPLSDAVRPGERLGVAVDLLPYRGELETRILTLQIPEDAAPGTVSVTVRGGSPGSFSLGLDLESLLSGEGGPTKSEESDQAPLDEGEIPTNLEKLLETLEGREKSNELVAEFYPGVLPGRADQGADATDAPEGGRATRLPGDGSSVESAPEPEGEGRTETGAVKRTLITPWVIEGSASFDVHILGRSTEPARAPGTVQADGGPVTP</sequence>
<feature type="region of interest" description="Disordered" evidence="1">
    <location>
        <begin position="582"/>
        <end position="627"/>
    </location>
</feature>